<dbReference type="InterPro" id="IPR035969">
    <property type="entry name" value="Rab-GAP_TBC_sf"/>
</dbReference>
<dbReference type="PANTHER" id="PTHR13399">
    <property type="entry name" value="TRANSLOCON-ASSOCIATED PROTEIN TRAP , GAMMA SUBUNIT"/>
    <property type="match status" value="1"/>
</dbReference>
<evidence type="ECO:0000259" key="1">
    <source>
        <dbReference type="PROSITE" id="PS50086"/>
    </source>
</evidence>
<dbReference type="EMBL" id="CAJOBR010074457">
    <property type="protein sequence ID" value="CAF5108693.1"/>
    <property type="molecule type" value="Genomic_DNA"/>
</dbReference>
<accession>A0A822ER46</accession>
<dbReference type="AlphaFoldDB" id="A0A822ER46"/>
<proteinExistence type="predicted"/>
<organism evidence="2 3">
    <name type="scientific">Rotaria socialis</name>
    <dbReference type="NCBI Taxonomy" id="392032"/>
    <lineage>
        <taxon>Eukaryota</taxon>
        <taxon>Metazoa</taxon>
        <taxon>Spiralia</taxon>
        <taxon>Gnathifera</taxon>
        <taxon>Rotifera</taxon>
        <taxon>Eurotatoria</taxon>
        <taxon>Bdelloidea</taxon>
        <taxon>Philodinida</taxon>
        <taxon>Philodinidae</taxon>
        <taxon>Rotaria</taxon>
    </lineage>
</organism>
<dbReference type="Gene3D" id="1.10.8.270">
    <property type="entry name" value="putative rabgap domain of human tbc1 domain family member 14 like domains"/>
    <property type="match status" value="1"/>
</dbReference>
<feature type="domain" description="Rab-GAP TBC" evidence="1">
    <location>
        <begin position="1"/>
        <end position="62"/>
    </location>
</feature>
<dbReference type="PANTHER" id="PTHR13399:SF2">
    <property type="entry name" value="TRANSLOCON-ASSOCIATED PROTEIN SUBUNIT GAMMA"/>
    <property type="match status" value="1"/>
</dbReference>
<comment type="caution">
    <text evidence="2">The sequence shown here is derived from an EMBL/GenBank/DDBJ whole genome shotgun (WGS) entry which is preliminary data.</text>
</comment>
<evidence type="ECO:0000313" key="3">
    <source>
        <dbReference type="Proteomes" id="UP000663848"/>
    </source>
</evidence>
<dbReference type="SUPFAM" id="SSF47923">
    <property type="entry name" value="Ypt/Rab-GAP domain of gyp1p"/>
    <property type="match status" value="1"/>
</dbReference>
<dbReference type="PROSITE" id="PS50086">
    <property type="entry name" value="TBC_RABGAP"/>
    <property type="match status" value="1"/>
</dbReference>
<reference evidence="2" key="1">
    <citation type="submission" date="2021-02" db="EMBL/GenBank/DDBJ databases">
        <authorList>
            <person name="Nowell W R."/>
        </authorList>
    </citation>
    <scope>NUCLEOTIDE SEQUENCE</scope>
</reference>
<evidence type="ECO:0000313" key="2">
    <source>
        <dbReference type="EMBL" id="CAF5108693.1"/>
    </source>
</evidence>
<feature type="non-terminal residue" evidence="2">
    <location>
        <position position="62"/>
    </location>
</feature>
<name>A0A822ER46_9BILA</name>
<feature type="non-terminal residue" evidence="2">
    <location>
        <position position="1"/>
    </location>
</feature>
<protein>
    <recommendedName>
        <fullName evidence="1">Rab-GAP TBC domain-containing protein</fullName>
    </recommendedName>
</protein>
<dbReference type="GO" id="GO:0005783">
    <property type="term" value="C:endoplasmic reticulum"/>
    <property type="evidence" value="ECO:0007669"/>
    <property type="project" value="TreeGrafter"/>
</dbReference>
<gene>
    <name evidence="2" type="ORF">QYT958_LOCUS45278</name>
</gene>
<dbReference type="Proteomes" id="UP000663848">
    <property type="component" value="Unassembled WGS sequence"/>
</dbReference>
<dbReference type="InterPro" id="IPR000195">
    <property type="entry name" value="Rab-GAP-TBC_dom"/>
</dbReference>
<dbReference type="Pfam" id="PF00566">
    <property type="entry name" value="RabGAP-TBC"/>
    <property type="match status" value="1"/>
</dbReference>
<sequence length="62" mass="7248">KTCDFAFNADTYPEDEQLNIQIVKDLHRTGCNWSSNEYNRTLLQRVLLAFARYNKTIGYCQG</sequence>